<accession>A0A7W9WNI9</accession>
<organism evidence="1 2">
    <name type="scientific">Castellaniella defragrans</name>
    <name type="common">Alcaligenes defragrans</name>
    <dbReference type="NCBI Taxonomy" id="75697"/>
    <lineage>
        <taxon>Bacteria</taxon>
        <taxon>Pseudomonadati</taxon>
        <taxon>Pseudomonadota</taxon>
        <taxon>Betaproteobacteria</taxon>
        <taxon>Burkholderiales</taxon>
        <taxon>Alcaligenaceae</taxon>
        <taxon>Castellaniella</taxon>
    </lineage>
</organism>
<dbReference type="RefSeq" id="WP_052355721.1">
    <property type="nucleotide sequence ID" value="NZ_JACHIB010000008.1"/>
</dbReference>
<evidence type="ECO:0000313" key="2">
    <source>
        <dbReference type="Proteomes" id="UP000541136"/>
    </source>
</evidence>
<protein>
    <recommendedName>
        <fullName evidence="3">DUF2946 domain-containing protein</fullName>
    </recommendedName>
</protein>
<sequence>MVSGPRKRPARLAAWLGLVAICLLAAAPTISWLLQAAPRDVAVAVCSPADLEGSPAADYRIQVGSHHDGPADALDACGYCGLLAGSSLLPAQAPAAPAVLLLALVLLAAPRWIRHVPLGTFPAGRPRDPPPSS</sequence>
<proteinExistence type="predicted"/>
<dbReference type="Pfam" id="PF11162">
    <property type="entry name" value="DUF2946"/>
    <property type="match status" value="1"/>
</dbReference>
<comment type="caution">
    <text evidence="1">The sequence shown here is derived from an EMBL/GenBank/DDBJ whole genome shotgun (WGS) entry which is preliminary data.</text>
</comment>
<dbReference type="InterPro" id="IPR021333">
    <property type="entry name" value="DUF2946"/>
</dbReference>
<evidence type="ECO:0008006" key="3">
    <source>
        <dbReference type="Google" id="ProtNLM"/>
    </source>
</evidence>
<dbReference type="EMBL" id="JACHIB010000008">
    <property type="protein sequence ID" value="MBB6083613.1"/>
    <property type="molecule type" value="Genomic_DNA"/>
</dbReference>
<dbReference type="AlphaFoldDB" id="A0A7W9WNI9"/>
<gene>
    <name evidence="1" type="ORF">HNR28_001652</name>
</gene>
<name>A0A7W9WNI9_CASDE</name>
<evidence type="ECO:0000313" key="1">
    <source>
        <dbReference type="EMBL" id="MBB6083613.1"/>
    </source>
</evidence>
<reference evidence="1 2" key="1">
    <citation type="submission" date="2020-08" db="EMBL/GenBank/DDBJ databases">
        <title>Genomic Encyclopedia of Type Strains, Phase IV (KMG-IV): sequencing the most valuable type-strain genomes for metagenomic binning, comparative biology and taxonomic classification.</title>
        <authorList>
            <person name="Goeker M."/>
        </authorList>
    </citation>
    <scope>NUCLEOTIDE SEQUENCE [LARGE SCALE GENOMIC DNA]</scope>
    <source>
        <strain evidence="1 2">DSM 12141</strain>
    </source>
</reference>
<dbReference type="Proteomes" id="UP000541136">
    <property type="component" value="Unassembled WGS sequence"/>
</dbReference>